<accession>A0AAD3XVK1</accession>
<sequence length="85" mass="9817">MAIAFLPLSWYLIWWNVLVIADWSAYYSLDLFWFVADAELSKSPVRSTLLQVADLRTESEVRYLSGRQILPFKAGDEWSGVGEEE</sequence>
<dbReference type="AlphaFoldDB" id="A0AAD3XVK1"/>
<proteinExistence type="predicted"/>
<gene>
    <name evidence="1" type="ORF">Nepgr_020993</name>
</gene>
<evidence type="ECO:0000313" key="2">
    <source>
        <dbReference type="Proteomes" id="UP001279734"/>
    </source>
</evidence>
<keyword evidence="2" id="KW-1185">Reference proteome</keyword>
<protein>
    <submittedName>
        <fullName evidence="1">Uncharacterized protein</fullName>
    </submittedName>
</protein>
<organism evidence="1 2">
    <name type="scientific">Nepenthes gracilis</name>
    <name type="common">Slender pitcher plant</name>
    <dbReference type="NCBI Taxonomy" id="150966"/>
    <lineage>
        <taxon>Eukaryota</taxon>
        <taxon>Viridiplantae</taxon>
        <taxon>Streptophyta</taxon>
        <taxon>Embryophyta</taxon>
        <taxon>Tracheophyta</taxon>
        <taxon>Spermatophyta</taxon>
        <taxon>Magnoliopsida</taxon>
        <taxon>eudicotyledons</taxon>
        <taxon>Gunneridae</taxon>
        <taxon>Pentapetalae</taxon>
        <taxon>Caryophyllales</taxon>
        <taxon>Nepenthaceae</taxon>
        <taxon>Nepenthes</taxon>
    </lineage>
</organism>
<evidence type="ECO:0000313" key="1">
    <source>
        <dbReference type="EMBL" id="GMH19152.1"/>
    </source>
</evidence>
<comment type="caution">
    <text evidence="1">The sequence shown here is derived from an EMBL/GenBank/DDBJ whole genome shotgun (WGS) entry which is preliminary data.</text>
</comment>
<reference evidence="1" key="1">
    <citation type="submission" date="2023-05" db="EMBL/GenBank/DDBJ databases">
        <title>Nepenthes gracilis genome sequencing.</title>
        <authorList>
            <person name="Fukushima K."/>
        </authorList>
    </citation>
    <scope>NUCLEOTIDE SEQUENCE</scope>
    <source>
        <strain evidence="1">SING2019-196</strain>
    </source>
</reference>
<dbReference type="Proteomes" id="UP001279734">
    <property type="component" value="Unassembled WGS sequence"/>
</dbReference>
<dbReference type="EMBL" id="BSYO01000020">
    <property type="protein sequence ID" value="GMH19152.1"/>
    <property type="molecule type" value="Genomic_DNA"/>
</dbReference>
<name>A0AAD3XVK1_NEPGR</name>